<dbReference type="Proteomes" id="UP000007802">
    <property type="component" value="Unassembled WGS sequence"/>
</dbReference>
<gene>
    <name evidence="1" type="ORF">BDDG_13099</name>
</gene>
<organism evidence="1">
    <name type="scientific">Ajellomyces dermatitidis (strain ATCC 18188 / CBS 674.68)</name>
    <name type="common">Blastomyces dermatitidis</name>
    <dbReference type="NCBI Taxonomy" id="653446"/>
    <lineage>
        <taxon>Eukaryota</taxon>
        <taxon>Fungi</taxon>
        <taxon>Dikarya</taxon>
        <taxon>Ascomycota</taxon>
        <taxon>Pezizomycotina</taxon>
        <taxon>Eurotiomycetes</taxon>
        <taxon>Eurotiomycetidae</taxon>
        <taxon>Onygenales</taxon>
        <taxon>Ajellomycetaceae</taxon>
        <taxon>Blastomyces</taxon>
    </lineage>
</organism>
<evidence type="ECO:0000313" key="1">
    <source>
        <dbReference type="EMBL" id="KMW68879.1"/>
    </source>
</evidence>
<dbReference type="AlphaFoldDB" id="A0A0J9HI81"/>
<dbReference type="EMBL" id="GG749524">
    <property type="protein sequence ID" value="KMW68879.1"/>
    <property type="molecule type" value="Genomic_DNA"/>
</dbReference>
<sequence>MHAQPCMHGHVDTYAVCVPRPYPYKDSTSSCMELCNSPSRNTEHLSPFRLQPPLPRTGNLPISLLSMYGVRSTEYIHGNMLITHLFKVICTFKMLDGNLPSRLIELRNPAAS</sequence>
<protein>
    <submittedName>
        <fullName evidence="1">Uncharacterized protein</fullName>
    </submittedName>
</protein>
<name>A0A0J9HI81_AJEDA</name>
<proteinExistence type="predicted"/>
<accession>A0A0J9HI81</accession>
<reference evidence="1" key="1">
    <citation type="submission" date="2010-03" db="EMBL/GenBank/DDBJ databases">
        <title>Annotation of Blastomyces dermatitidis strain ATCC 18188.</title>
        <authorList>
            <consortium name="The Broad Institute Genome Sequencing Platform"/>
            <consortium name="Broad Institute Genome Sequencing Center for Infectious Disease."/>
            <person name="Cuomo C."/>
            <person name="Klein B."/>
            <person name="Sullivan T."/>
            <person name="Heitman J."/>
            <person name="Young S."/>
            <person name="Zeng Q."/>
            <person name="Gargeya S."/>
            <person name="Alvarado L."/>
            <person name="Berlin A.M."/>
            <person name="Chapman S.B."/>
            <person name="Chen Z."/>
            <person name="Freedman E."/>
            <person name="Gellesch M."/>
            <person name="Goldberg J."/>
            <person name="Griggs A."/>
            <person name="Gujja S."/>
            <person name="Heilman E."/>
            <person name="Heiman D."/>
            <person name="Howarth C."/>
            <person name="Mehta T."/>
            <person name="Neiman D."/>
            <person name="Pearson M."/>
            <person name="Roberts A."/>
            <person name="Saif S."/>
            <person name="Shea T."/>
            <person name="Shenoy N."/>
            <person name="Sisk P."/>
            <person name="Stolte C."/>
            <person name="Sykes S."/>
            <person name="White J."/>
            <person name="Yandava C."/>
            <person name="Haas B."/>
            <person name="Nusbaum C."/>
            <person name="Birren B."/>
        </authorList>
    </citation>
    <scope>NUCLEOTIDE SEQUENCE</scope>
    <source>
        <strain evidence="1">ATCC 18188</strain>
    </source>
</reference>